<feature type="region of interest" description="Disordered" evidence="1">
    <location>
        <begin position="169"/>
        <end position="223"/>
    </location>
</feature>
<dbReference type="Proteomes" id="UP001162891">
    <property type="component" value="Chromosome"/>
</dbReference>
<name>A0ABM7WZD6_9BACT</name>
<proteinExistence type="predicted"/>
<evidence type="ECO:0000313" key="3">
    <source>
        <dbReference type="Proteomes" id="UP001162891"/>
    </source>
</evidence>
<sequence length="276" mass="28754">MRGRPSNGYARPRGDIRRSPTGRPAPCSLAVRSGTGAAPAWRPPRPCSPRNSRPGAVGRSGAEARGAAARPDAPRSRPVVACVARGERFRGALACHVACTAAEVLSIGSVRSDAAARGRGGLPDCMARRLLAFAIPASLSPLAARPRPSPTSTESDLDADLDADLALTSRWSSSPGTPDPSLSPARLHRVGERAGVRGRPSNGYARPHGHIRPSPTGASPPPVVTPCAPGPATLPDCRVTRRVRRRVPGPAYAARSTAIPARSRTPFSSDFETAFV</sequence>
<reference evidence="3" key="1">
    <citation type="journal article" date="2022" name="Int. J. Syst. Evol. Microbiol.">
        <title>Anaeromyxobacter oryzae sp. nov., Anaeromyxobacter diazotrophicus sp. nov. and Anaeromyxobacter paludicola sp. nov., isolated from paddy soils.</title>
        <authorList>
            <person name="Itoh H."/>
            <person name="Xu Z."/>
            <person name="Mise K."/>
            <person name="Masuda Y."/>
            <person name="Ushijima N."/>
            <person name="Hayakawa C."/>
            <person name="Shiratori Y."/>
            <person name="Senoo K."/>
        </authorList>
    </citation>
    <scope>NUCLEOTIDE SEQUENCE [LARGE SCALE GENOMIC DNA]</scope>
    <source>
        <strain evidence="3">Red232</strain>
    </source>
</reference>
<protein>
    <submittedName>
        <fullName evidence="2">Uncharacterized protein</fullName>
    </submittedName>
</protein>
<accession>A0ABM7WZD6</accession>
<evidence type="ECO:0000313" key="2">
    <source>
        <dbReference type="EMBL" id="BDG04846.1"/>
    </source>
</evidence>
<organism evidence="2 3">
    <name type="scientific">Anaeromyxobacter oryzae</name>
    <dbReference type="NCBI Taxonomy" id="2918170"/>
    <lineage>
        <taxon>Bacteria</taxon>
        <taxon>Pseudomonadati</taxon>
        <taxon>Myxococcota</taxon>
        <taxon>Myxococcia</taxon>
        <taxon>Myxococcales</taxon>
        <taxon>Cystobacterineae</taxon>
        <taxon>Anaeromyxobacteraceae</taxon>
        <taxon>Anaeromyxobacter</taxon>
    </lineage>
</organism>
<dbReference type="EMBL" id="AP025591">
    <property type="protein sequence ID" value="BDG04846.1"/>
    <property type="molecule type" value="Genomic_DNA"/>
</dbReference>
<feature type="region of interest" description="Disordered" evidence="1">
    <location>
        <begin position="1"/>
        <end position="77"/>
    </location>
</feature>
<keyword evidence="3" id="KW-1185">Reference proteome</keyword>
<feature type="compositionally biased region" description="Low complexity" evidence="1">
    <location>
        <begin position="48"/>
        <end position="77"/>
    </location>
</feature>
<gene>
    <name evidence="2" type="ORF">AMOR_38420</name>
</gene>
<evidence type="ECO:0000256" key="1">
    <source>
        <dbReference type="SAM" id="MobiDB-lite"/>
    </source>
</evidence>